<dbReference type="GO" id="GO:0008295">
    <property type="term" value="P:spermidine biosynthetic process"/>
    <property type="evidence" value="ECO:0007669"/>
    <property type="project" value="UniProtKB-UniRule"/>
</dbReference>
<dbReference type="Gene3D" id="3.60.90.10">
    <property type="entry name" value="S-adenosylmethionine decarboxylase"/>
    <property type="match status" value="1"/>
</dbReference>
<comment type="similarity">
    <text evidence="10">Belongs to the prokaryotic AdoMetDC family. Type 1 subfamily.</text>
</comment>
<evidence type="ECO:0000256" key="10">
    <source>
        <dbReference type="HAMAP-Rule" id="MF_00464"/>
    </source>
</evidence>
<keyword evidence="6 10" id="KW-0865">Zymogen</keyword>
<keyword evidence="8 10" id="KW-0704">Schiff base</keyword>
<comment type="function">
    <text evidence="10">Catalyzes the decarboxylation of S-adenosylmethionine to S-adenosylmethioninamine (dcAdoMet), the propylamine donor required for the synthesis of the polyamines spermine and spermidine from the diamine putrescine.</text>
</comment>
<comment type="PTM">
    <text evidence="10">Is synthesized initially as an inactive proenzyme. Formation of the active enzyme involves a self-maturation process in which the active site pyruvoyl group is generated from an internal serine residue via an autocatalytic post-translational modification. Two non-identical subunits are generated from the proenzyme in this reaction, and the pyruvate is formed at the N-terminus of the alpha chain, which is derived from the carboxyl end of the proenzyme. The post-translation cleavage follows an unusual pathway, termed non-hydrolytic serinolysis, in which the side chain hydroxyl group of the serine supplies its oxygen atom to form the C-terminus of the beta chain, while the remainder of the serine residue undergoes an oxidative deamination to produce ammonia and the pyruvoyl group blocking the N-terminus of the alpha chain.</text>
</comment>
<reference evidence="11 12" key="1">
    <citation type="submission" date="2018-07" db="EMBL/GenBank/DDBJ databases">
        <title>Genomic Encyclopedia of Type Strains, Phase IV (KMG-IV): sequencing the most valuable type-strain genomes for metagenomic binning, comparative biology and taxonomic classification.</title>
        <authorList>
            <person name="Goeker M."/>
        </authorList>
    </citation>
    <scope>NUCLEOTIDE SEQUENCE [LARGE SCALE GENOMIC DNA]</scope>
    <source>
        <strain evidence="11 12">DSM 44290</strain>
    </source>
</reference>
<evidence type="ECO:0000256" key="4">
    <source>
        <dbReference type="ARBA" id="ARBA00023066"/>
    </source>
</evidence>
<dbReference type="InterPro" id="IPR016067">
    <property type="entry name" value="S-AdoMet_deCO2ase_core"/>
</dbReference>
<evidence type="ECO:0000256" key="1">
    <source>
        <dbReference type="ARBA" id="ARBA00022691"/>
    </source>
</evidence>
<comment type="catalytic activity">
    <reaction evidence="10">
        <text>S-adenosyl-L-methionine + H(+) = S-adenosyl 3-(methylsulfanyl)propylamine + CO2</text>
        <dbReference type="Rhea" id="RHEA:15981"/>
        <dbReference type="ChEBI" id="CHEBI:15378"/>
        <dbReference type="ChEBI" id="CHEBI:16526"/>
        <dbReference type="ChEBI" id="CHEBI:57443"/>
        <dbReference type="ChEBI" id="CHEBI:59789"/>
        <dbReference type="EC" id="4.1.1.50"/>
    </reaction>
</comment>
<feature type="chain" id="PRO_5023385879" description="S-adenosylmethionine decarboxylase alpha chain" evidence="10">
    <location>
        <begin position="73"/>
        <end position="138"/>
    </location>
</feature>
<feature type="active site" description="Schiff-base intermediate with substrate; via pyruvic acid" evidence="10">
    <location>
        <position position="73"/>
    </location>
</feature>
<dbReference type="STRING" id="1210086.GCA_001613105_06528"/>
<gene>
    <name evidence="10" type="primary">speH</name>
    <name evidence="11" type="ORF">DFR76_1104</name>
</gene>
<keyword evidence="9 10" id="KW-0670">Pyruvate</keyword>
<organism evidence="11 12">
    <name type="scientific">Nocardia pseudobrasiliensis</name>
    <dbReference type="NCBI Taxonomy" id="45979"/>
    <lineage>
        <taxon>Bacteria</taxon>
        <taxon>Bacillati</taxon>
        <taxon>Actinomycetota</taxon>
        <taxon>Actinomycetes</taxon>
        <taxon>Mycobacteriales</taxon>
        <taxon>Nocardiaceae</taxon>
        <taxon>Nocardia</taxon>
    </lineage>
</organism>
<evidence type="ECO:0000256" key="2">
    <source>
        <dbReference type="ARBA" id="ARBA00022793"/>
    </source>
</evidence>
<accession>A0A370HXT1</accession>
<keyword evidence="12" id="KW-1185">Reference proteome</keyword>
<dbReference type="GO" id="GO:0004014">
    <property type="term" value="F:adenosylmethionine decarboxylase activity"/>
    <property type="evidence" value="ECO:0007669"/>
    <property type="project" value="UniProtKB-UniRule"/>
</dbReference>
<keyword evidence="3 10" id="KW-0068">Autocatalytic cleavage</keyword>
<comment type="caution">
    <text evidence="11">The sequence shown here is derived from an EMBL/GenBank/DDBJ whole genome shotgun (WGS) entry which is preliminary data.</text>
</comment>
<evidence type="ECO:0000256" key="9">
    <source>
        <dbReference type="ARBA" id="ARBA00023317"/>
    </source>
</evidence>
<dbReference type="HAMAP" id="MF_00464">
    <property type="entry name" value="AdoMetDC_1"/>
    <property type="match status" value="1"/>
</dbReference>
<proteinExistence type="inferred from homology"/>
<comment type="cofactor">
    <cofactor evidence="10">
        <name>pyruvate</name>
        <dbReference type="ChEBI" id="CHEBI:15361"/>
    </cofactor>
    <text evidence="10">Binds 1 pyruvoyl group covalently per subunit.</text>
</comment>
<dbReference type="NCBIfam" id="TIGR03330">
    <property type="entry name" value="SAM_DCase_Bsu"/>
    <property type="match status" value="1"/>
</dbReference>
<dbReference type="RefSeq" id="WP_082876407.1">
    <property type="nucleotide sequence ID" value="NZ_QQBC01000010.1"/>
</dbReference>
<evidence type="ECO:0000256" key="7">
    <source>
        <dbReference type="ARBA" id="ARBA00023239"/>
    </source>
</evidence>
<dbReference type="UniPathway" id="UPA00331">
    <property type="reaction ID" value="UER00451"/>
</dbReference>
<feature type="site" description="Cleavage (non-hydrolytic); by autolysis" evidence="10">
    <location>
        <begin position="72"/>
        <end position="73"/>
    </location>
</feature>
<dbReference type="Proteomes" id="UP000254869">
    <property type="component" value="Unassembled WGS sequence"/>
</dbReference>
<dbReference type="SUPFAM" id="SSF56276">
    <property type="entry name" value="S-adenosylmethionine decarboxylase"/>
    <property type="match status" value="1"/>
</dbReference>
<dbReference type="PANTHER" id="PTHR33866:SF2">
    <property type="entry name" value="S-ADENOSYLMETHIONINE DECARBOXYLASE PROENZYME"/>
    <property type="match status" value="1"/>
</dbReference>
<dbReference type="PANTHER" id="PTHR33866">
    <property type="entry name" value="S-ADENOSYLMETHIONINE DECARBOXYLASE PROENZYME"/>
    <property type="match status" value="1"/>
</dbReference>
<dbReference type="InterPro" id="IPR017716">
    <property type="entry name" value="S-AdoMet_deCOase_pro-enz"/>
</dbReference>
<evidence type="ECO:0000313" key="11">
    <source>
        <dbReference type="EMBL" id="RDI63307.1"/>
    </source>
</evidence>
<keyword evidence="7 10" id="KW-0456">Lyase</keyword>
<evidence type="ECO:0000256" key="6">
    <source>
        <dbReference type="ARBA" id="ARBA00023145"/>
    </source>
</evidence>
<keyword evidence="5 10" id="KW-0620">Polyamine biosynthesis</keyword>
<evidence type="ECO:0000313" key="12">
    <source>
        <dbReference type="Proteomes" id="UP000254869"/>
    </source>
</evidence>
<feature type="modified residue" description="Pyruvic acid (Ser); by autocatalysis" evidence="10">
    <location>
        <position position="73"/>
    </location>
</feature>
<dbReference type="AlphaFoldDB" id="A0A370HXT1"/>
<dbReference type="GO" id="GO:0005829">
    <property type="term" value="C:cytosol"/>
    <property type="evidence" value="ECO:0007669"/>
    <property type="project" value="TreeGrafter"/>
</dbReference>
<feature type="active site" description="Proton acceptor; for processing activity" evidence="10">
    <location>
        <position position="78"/>
    </location>
</feature>
<comment type="subunit">
    <text evidence="10">Heterotetramer of two alpha and two beta chains arranged as a dimer of alpha/beta heterodimers.</text>
</comment>
<sequence length="138" mass="15037">MTEAATDRIPRLRAAGTHLLVDLIGASRLDDPELIERVLRDCVRATNASLLYIYVHHFGGAGGVTGVAVLAESHISIHSWPEYEFAAVDIFTCGATDPETAIPVLEANFRPARVTVQWLKRGRAAFIADGRPARKETS</sequence>
<comment type="pathway">
    <text evidence="10">Amine and polyamine biosynthesis; S-adenosylmethioninamine biosynthesis; S-adenosylmethioninamine from S-adenosyl-L-methionine: step 1/1.</text>
</comment>
<name>A0A370HXT1_9NOCA</name>
<dbReference type="EMBL" id="QQBC01000010">
    <property type="protein sequence ID" value="RDI63307.1"/>
    <property type="molecule type" value="Genomic_DNA"/>
</dbReference>
<feature type="active site" description="Proton donor; for catalytic activity" evidence="10">
    <location>
        <position position="93"/>
    </location>
</feature>
<keyword evidence="1 10" id="KW-0949">S-adenosyl-L-methionine</keyword>
<protein>
    <recommendedName>
        <fullName evidence="10">S-adenosylmethionine decarboxylase proenzyme</fullName>
        <shortName evidence="10">AdoMetDC</shortName>
        <shortName evidence="10">SAMDC</shortName>
        <ecNumber evidence="10">4.1.1.50</ecNumber>
    </recommendedName>
    <component>
        <recommendedName>
            <fullName evidence="10">S-adenosylmethionine decarboxylase beta chain</fullName>
        </recommendedName>
    </component>
    <component>
        <recommendedName>
            <fullName evidence="10">S-adenosylmethionine decarboxylase alpha chain</fullName>
        </recommendedName>
    </component>
</protein>
<dbReference type="InterPro" id="IPR003826">
    <property type="entry name" value="AdoMetDC_fam_prok"/>
</dbReference>
<keyword evidence="2 10" id="KW-0210">Decarboxylase</keyword>
<evidence type="ECO:0000256" key="3">
    <source>
        <dbReference type="ARBA" id="ARBA00022813"/>
    </source>
</evidence>
<dbReference type="EC" id="4.1.1.50" evidence="10"/>
<evidence type="ECO:0000256" key="8">
    <source>
        <dbReference type="ARBA" id="ARBA00023270"/>
    </source>
</evidence>
<keyword evidence="4 10" id="KW-0745">Spermidine biosynthesis</keyword>
<dbReference type="Pfam" id="PF02675">
    <property type="entry name" value="AdoMet_dc"/>
    <property type="match status" value="1"/>
</dbReference>
<evidence type="ECO:0000256" key="5">
    <source>
        <dbReference type="ARBA" id="ARBA00023115"/>
    </source>
</evidence>
<feature type="chain" id="PRO_5023385878" description="S-adenosylmethionine decarboxylase beta chain" evidence="10">
    <location>
        <begin position="1"/>
        <end position="72"/>
    </location>
</feature>